<keyword evidence="1" id="KW-0812">Transmembrane</keyword>
<dbReference type="CDD" id="cd09949">
    <property type="entry name" value="RSV-like_HR1-HR2"/>
    <property type="match status" value="1"/>
</dbReference>
<organism evidence="2 3">
    <name type="scientific">Glaucidium brasilianum</name>
    <name type="common">Ferruginous pygmy-owl</name>
    <dbReference type="NCBI Taxonomy" id="78217"/>
    <lineage>
        <taxon>Eukaryota</taxon>
        <taxon>Metazoa</taxon>
        <taxon>Chordata</taxon>
        <taxon>Craniata</taxon>
        <taxon>Vertebrata</taxon>
        <taxon>Euteleostomi</taxon>
        <taxon>Archelosauria</taxon>
        <taxon>Archosauria</taxon>
        <taxon>Dinosauria</taxon>
        <taxon>Saurischia</taxon>
        <taxon>Theropoda</taxon>
        <taxon>Coelurosauria</taxon>
        <taxon>Aves</taxon>
        <taxon>Neognathae</taxon>
        <taxon>Neoaves</taxon>
        <taxon>Telluraves</taxon>
        <taxon>Strigiformes</taxon>
        <taxon>Strigidae</taxon>
        <taxon>Glaucidium</taxon>
    </lineage>
</organism>
<dbReference type="AlphaFoldDB" id="A0A7L0RJS4"/>
<dbReference type="Gene3D" id="1.10.287.210">
    <property type="match status" value="1"/>
</dbReference>
<dbReference type="PANTHER" id="PTHR10424:SF8">
    <property type="entry name" value="ENDOGENOUS RETROVIRUS GROUP PABLB MEMBER 1 ENV POLYPROTEIN"/>
    <property type="match status" value="1"/>
</dbReference>
<feature type="non-terminal residue" evidence="2">
    <location>
        <position position="1"/>
    </location>
</feature>
<dbReference type="Pfam" id="PF03708">
    <property type="entry name" value="Avian_gp85"/>
    <property type="match status" value="1"/>
</dbReference>
<dbReference type="SUPFAM" id="SSF58069">
    <property type="entry name" value="Virus ectodomain"/>
    <property type="match status" value="1"/>
</dbReference>
<dbReference type="Pfam" id="PF00429">
    <property type="entry name" value="TLV_coat"/>
    <property type="match status" value="1"/>
</dbReference>
<keyword evidence="1" id="KW-0472">Membrane</keyword>
<keyword evidence="1" id="KW-1133">Transmembrane helix</keyword>
<keyword evidence="3" id="KW-1185">Reference proteome</keyword>
<protein>
    <submittedName>
        <fullName evidence="2">ERB1 protein</fullName>
    </submittedName>
</protein>
<evidence type="ECO:0000313" key="3">
    <source>
        <dbReference type="Proteomes" id="UP000591073"/>
    </source>
</evidence>
<dbReference type="InterPro" id="IPR018154">
    <property type="entry name" value="TLV/ENV_coat_polyprotein"/>
</dbReference>
<proteinExistence type="predicted"/>
<feature type="non-terminal residue" evidence="2">
    <location>
        <position position="275"/>
    </location>
</feature>
<feature type="transmembrane region" description="Helical" evidence="1">
    <location>
        <begin position="256"/>
        <end position="274"/>
    </location>
</feature>
<evidence type="ECO:0000313" key="2">
    <source>
        <dbReference type="EMBL" id="NXL30203.1"/>
    </source>
</evidence>
<reference evidence="2 3" key="1">
    <citation type="submission" date="2019-09" db="EMBL/GenBank/DDBJ databases">
        <title>Bird 10,000 Genomes (B10K) Project - Family phase.</title>
        <authorList>
            <person name="Zhang G."/>
        </authorList>
    </citation>
    <scope>NUCLEOTIDE SEQUENCE [LARGE SCALE GENOMIC DNA]</scope>
    <source>
        <strain evidence="2">B10K-DU-008-63</strain>
    </source>
</reference>
<dbReference type="PANTHER" id="PTHR10424">
    <property type="entry name" value="VIRAL ENVELOPE PROTEIN"/>
    <property type="match status" value="1"/>
</dbReference>
<dbReference type="Proteomes" id="UP000591073">
    <property type="component" value="Unassembled WGS sequence"/>
</dbReference>
<evidence type="ECO:0000256" key="1">
    <source>
        <dbReference type="SAM" id="Phobius"/>
    </source>
</evidence>
<sequence>GYWLANYGSYLTNVTPAWPPYPIWGNYCHKLGGDPGSESDSNGKGIWNNGSVKQLPPGYFLICGDRAWGGVPQYPAGGPCYLGRLTLFVPSIHQIQARNCSRPSLVGLGSDCQDDVELWSRTEIFFASLLTPGIAVTNALVNLEKLACWSIKQFNLTYEIISALLTDVDSVRHAVLQNRAAIDFLLLAQGHGCEDFEGMCCMNLSDHSESVYKALSMLKQNMKHIGHHQGGLDEWFRELFQGWGLSGWLGSLCQELLRLLVFLLVILLIISLCFS</sequence>
<name>A0A7L0RJS4_GLABR</name>
<accession>A0A7L0RJS4</accession>
<dbReference type="OrthoDB" id="9838443at2759"/>
<gene>
    <name evidence="2" type="ORF">GLABRA_R15577</name>
</gene>
<dbReference type="InterPro" id="IPR005166">
    <property type="entry name" value="RSV_p95_env"/>
</dbReference>
<dbReference type="EMBL" id="VXAP01000087">
    <property type="protein sequence ID" value="NXL30203.1"/>
    <property type="molecule type" value="Genomic_DNA"/>
</dbReference>
<comment type="caution">
    <text evidence="2">The sequence shown here is derived from an EMBL/GenBank/DDBJ whole genome shotgun (WGS) entry which is preliminary data.</text>
</comment>